<feature type="domain" description="Transketolase N-terminal" evidence="1">
    <location>
        <begin position="18"/>
        <end position="270"/>
    </location>
</feature>
<dbReference type="CDD" id="cd02012">
    <property type="entry name" value="TPP_TK"/>
    <property type="match status" value="1"/>
</dbReference>
<dbReference type="SUPFAM" id="SSF52518">
    <property type="entry name" value="Thiamin diphosphate-binding fold (THDP-binding)"/>
    <property type="match status" value="1"/>
</dbReference>
<feature type="non-terminal residue" evidence="2">
    <location>
        <position position="273"/>
    </location>
</feature>
<reference evidence="2" key="1">
    <citation type="submission" date="2018-05" db="EMBL/GenBank/DDBJ databases">
        <authorList>
            <person name="Lanie J.A."/>
            <person name="Ng W.-L."/>
            <person name="Kazmierczak K.M."/>
            <person name="Andrzejewski T.M."/>
            <person name="Davidsen T.M."/>
            <person name="Wayne K.J."/>
            <person name="Tettelin H."/>
            <person name="Glass J.I."/>
            <person name="Rusch D."/>
            <person name="Podicherti R."/>
            <person name="Tsui H.-C.T."/>
            <person name="Winkler M.E."/>
        </authorList>
    </citation>
    <scope>NUCLEOTIDE SEQUENCE</scope>
</reference>
<evidence type="ECO:0000313" key="2">
    <source>
        <dbReference type="EMBL" id="SVC82967.1"/>
    </source>
</evidence>
<dbReference type="EMBL" id="UINC01113389">
    <property type="protein sequence ID" value="SVC82967.1"/>
    <property type="molecule type" value="Genomic_DNA"/>
</dbReference>
<name>A0A382QD47_9ZZZZ</name>
<protein>
    <recommendedName>
        <fullName evidence="1">Transketolase N-terminal domain-containing protein</fullName>
    </recommendedName>
</protein>
<organism evidence="2">
    <name type="scientific">marine metagenome</name>
    <dbReference type="NCBI Taxonomy" id="408172"/>
    <lineage>
        <taxon>unclassified sequences</taxon>
        <taxon>metagenomes</taxon>
        <taxon>ecological metagenomes</taxon>
    </lineage>
</organism>
<sequence>MNDTEHVSTRLDKRSIFLRRLVVRALIGGGRGHIGSSLSLIELIRVIYDDFLKFDPKNPFLEERDRFILSKGHGCLALYAVLADKGFFDKTELDKFCHNDGILGGHPERGKVPGVEATTGALGHGLSLGIGISLALKIRKSDYKTIVITGDGEINEGSIWEAAMCAGNHHLKNLAVLIDYNKIQSYGFTKEVADLEPLVDKWRAFGFGVSEINGHDTEEIKNCLNSLPLESNKPSAIICHTIKGKGFKFAENKPEWHHKSSFKDDEIEEMLTE</sequence>
<dbReference type="Gene3D" id="3.40.50.970">
    <property type="match status" value="1"/>
</dbReference>
<dbReference type="Pfam" id="PF00456">
    <property type="entry name" value="Transketolase_N"/>
    <property type="match status" value="1"/>
</dbReference>
<evidence type="ECO:0000259" key="1">
    <source>
        <dbReference type="Pfam" id="PF00456"/>
    </source>
</evidence>
<dbReference type="AlphaFoldDB" id="A0A382QD47"/>
<accession>A0A382QD47</accession>
<dbReference type="PANTHER" id="PTHR47514:SF2">
    <property type="entry name" value="TRANSKETOLASE"/>
    <property type="match status" value="1"/>
</dbReference>
<gene>
    <name evidence="2" type="ORF">METZ01_LOCUS335821</name>
</gene>
<dbReference type="InterPro" id="IPR005474">
    <property type="entry name" value="Transketolase_N"/>
</dbReference>
<dbReference type="PANTHER" id="PTHR47514">
    <property type="entry name" value="TRANSKETOLASE N-TERMINAL SECTION-RELATED"/>
    <property type="match status" value="1"/>
</dbReference>
<proteinExistence type="predicted"/>
<dbReference type="InterPro" id="IPR029061">
    <property type="entry name" value="THDP-binding"/>
</dbReference>